<dbReference type="Proteomes" id="UP000094329">
    <property type="component" value="Unassembled WGS sequence"/>
</dbReference>
<feature type="compositionally biased region" description="Polar residues" evidence="1">
    <location>
        <begin position="180"/>
        <end position="192"/>
    </location>
</feature>
<evidence type="ECO:0000313" key="2">
    <source>
        <dbReference type="EMBL" id="ODN41455.1"/>
    </source>
</evidence>
<reference evidence="2 3" key="1">
    <citation type="submission" date="2016-08" db="EMBL/GenBank/DDBJ databases">
        <title>Draft genome sequence of Candidatus Piscirickettsia litoralis, from seawater.</title>
        <authorList>
            <person name="Wan X."/>
            <person name="Lee A.J."/>
            <person name="Hou S."/>
            <person name="Donachie S.P."/>
        </authorList>
    </citation>
    <scope>NUCLEOTIDE SEQUENCE [LARGE SCALE GENOMIC DNA]</scope>
    <source>
        <strain evidence="2 3">Y2</strain>
    </source>
</reference>
<evidence type="ECO:0000256" key="1">
    <source>
        <dbReference type="SAM" id="MobiDB-lite"/>
    </source>
</evidence>
<organism evidence="2 3">
    <name type="scientific">Piscirickettsia litoralis</name>
    <dbReference type="NCBI Taxonomy" id="1891921"/>
    <lineage>
        <taxon>Bacteria</taxon>
        <taxon>Pseudomonadati</taxon>
        <taxon>Pseudomonadota</taxon>
        <taxon>Gammaproteobacteria</taxon>
        <taxon>Thiotrichales</taxon>
        <taxon>Piscirickettsiaceae</taxon>
        <taxon>Piscirickettsia</taxon>
    </lineage>
</organism>
<comment type="caution">
    <text evidence="2">The sequence shown here is derived from an EMBL/GenBank/DDBJ whole genome shotgun (WGS) entry which is preliminary data.</text>
</comment>
<dbReference type="Gene3D" id="3.60.110.10">
    <property type="entry name" value="Carbon-nitrogen hydrolase"/>
    <property type="match status" value="1"/>
</dbReference>
<gene>
    <name evidence="2" type="ORF">BGC07_15140</name>
</gene>
<dbReference type="RefSeq" id="WP_069313920.1">
    <property type="nucleotide sequence ID" value="NZ_MDTU01000002.1"/>
</dbReference>
<evidence type="ECO:0000313" key="3">
    <source>
        <dbReference type="Proteomes" id="UP000094329"/>
    </source>
</evidence>
<feature type="region of interest" description="Disordered" evidence="1">
    <location>
        <begin position="166"/>
        <end position="199"/>
    </location>
</feature>
<feature type="compositionally biased region" description="Basic and acidic residues" evidence="1">
    <location>
        <begin position="166"/>
        <end position="177"/>
    </location>
</feature>
<accession>A0ABX3A1Y7</accession>
<evidence type="ECO:0008006" key="4">
    <source>
        <dbReference type="Google" id="ProtNLM"/>
    </source>
</evidence>
<dbReference type="SUPFAM" id="SSF56317">
    <property type="entry name" value="Carbon-nitrogen hydrolase"/>
    <property type="match status" value="1"/>
</dbReference>
<name>A0ABX3A1Y7_9GAMM</name>
<protein>
    <recommendedName>
        <fullName evidence="4">CN hydrolase domain-containing protein</fullName>
    </recommendedName>
</protein>
<proteinExistence type="predicted"/>
<sequence>MGQTIFLRTNIELKKKGLAVCSDDEYLEFCDRMKQLQDKIKTNTLVISGSILHANKGKGTYQITALILRQGEKELIFYHKRNPTNDIGFVSPEGPELTCVAGEELGTFQYRGVNFGIEICLDHQNRALINQGSKPLDVQILIADGQCPTARNTHLVPDGYFIHSELDHKNPDTESKKKYGSTSKITATSSGPSKHAPIH</sequence>
<dbReference type="EMBL" id="MDTU01000002">
    <property type="protein sequence ID" value="ODN41455.1"/>
    <property type="molecule type" value="Genomic_DNA"/>
</dbReference>
<dbReference type="InterPro" id="IPR036526">
    <property type="entry name" value="C-N_Hydrolase_sf"/>
</dbReference>
<keyword evidence="3" id="KW-1185">Reference proteome</keyword>